<keyword evidence="4" id="KW-0378">Hydrolase</keyword>
<reference evidence="7 8" key="1">
    <citation type="journal article" date="2012" name="J. Bacteriol.">
        <title>Genome Sequence of n-Alkane-Degrading Hydrocarboniphaga effusa Strain AP103T (ATCC BAA-332T).</title>
        <authorList>
            <person name="Chang H.K."/>
            <person name="Zylstra G.J."/>
            <person name="Chae J.C."/>
        </authorList>
    </citation>
    <scope>NUCLEOTIDE SEQUENCE [LARGE SCALE GENOMIC DNA]</scope>
    <source>
        <strain evidence="7 8">AP103</strain>
    </source>
</reference>
<evidence type="ECO:0000256" key="4">
    <source>
        <dbReference type="ARBA" id="ARBA00022801"/>
    </source>
</evidence>
<dbReference type="Gene3D" id="3.30.70.360">
    <property type="match status" value="1"/>
</dbReference>
<dbReference type="GO" id="GO:0006508">
    <property type="term" value="P:proteolysis"/>
    <property type="evidence" value="ECO:0007669"/>
    <property type="project" value="UniProtKB-KW"/>
</dbReference>
<dbReference type="Proteomes" id="UP000003704">
    <property type="component" value="Unassembled WGS sequence"/>
</dbReference>
<dbReference type="PATRIC" id="fig|1172194.4.peg.1589"/>
<dbReference type="InterPro" id="IPR002933">
    <property type="entry name" value="Peptidase_M20"/>
</dbReference>
<dbReference type="Gene3D" id="3.40.630.10">
    <property type="entry name" value="Zn peptidases"/>
    <property type="match status" value="1"/>
</dbReference>
<gene>
    <name evidence="7" type="ORF">WQQ_16470</name>
</gene>
<dbReference type="STRING" id="1172194.WQQ_16470"/>
<comment type="similarity">
    <text evidence="1">Belongs to the peptidase M20A family.</text>
</comment>
<dbReference type="InterPro" id="IPR036264">
    <property type="entry name" value="Bact_exopeptidase_dim_dom"/>
</dbReference>
<keyword evidence="2" id="KW-0645">Protease</keyword>
<evidence type="ECO:0000313" key="8">
    <source>
        <dbReference type="Proteomes" id="UP000003704"/>
    </source>
</evidence>
<dbReference type="Pfam" id="PF01546">
    <property type="entry name" value="Peptidase_M20"/>
    <property type="match status" value="1"/>
</dbReference>
<dbReference type="PANTHER" id="PTHR45962:SF1">
    <property type="entry name" value="N-FATTY-ACYL-AMINO ACID SYNTHASE_HYDROLASE PM20D1"/>
    <property type="match status" value="1"/>
</dbReference>
<keyword evidence="5" id="KW-0862">Zinc</keyword>
<sequence>MRFFMLKKLLLALVLLSLVGVIGYASYRAVLLQSQSQDVQAAALMRVDAAAVADGLSQAIGVPTVSSTDPAKVDVGAFRYFHRFLQARFARTHQTLSVETFNDFGLLYTWKGSQPELPPVLLAAHYDVVPAATEGWTHPPFDGVIADGFVWGRGALDDKNSVMAIMEAVEALIGLGYQPKRTLLLAFGHDEEVGGERGAKAIAAKLAERGIKASYTLDEGGAVTRGVVAGVQRPVASLMAGEKGYLSVKLRLTGDGGHSSTPPRHTVIGRLAAAIAKLEDEPMPARLIEPVDALLGEIAPEMDWPTRIVVANRDWLSPVLFAALGGSRTTDALIRTTTAPTVFKAGEADNVLPTEGEAIVNFRLLPGDGIDAVLAHVREVIDDEGIVVEAMAGFGSEAPPASDVHAPQYKLIARSIREVFPEAIVASGIVLGATDNRHYASVREQGYNFSPMPYTNEDAGRIHGVDERIAIADYERMIQFYAQLLRNSLGAQ</sequence>
<accession>I8TC83</accession>
<feature type="domain" description="Peptidase M20 dimerisation" evidence="6">
    <location>
        <begin position="241"/>
        <end position="385"/>
    </location>
</feature>
<dbReference type="InterPro" id="IPR011650">
    <property type="entry name" value="Peptidase_M20_dimer"/>
</dbReference>
<dbReference type="PROSITE" id="PS00758">
    <property type="entry name" value="ARGE_DAPE_CPG2_1"/>
    <property type="match status" value="1"/>
</dbReference>
<proteinExistence type="inferred from homology"/>
<evidence type="ECO:0000256" key="1">
    <source>
        <dbReference type="ARBA" id="ARBA00006247"/>
    </source>
</evidence>
<dbReference type="InterPro" id="IPR047177">
    <property type="entry name" value="Pept_M20A"/>
</dbReference>
<evidence type="ECO:0000313" key="7">
    <source>
        <dbReference type="EMBL" id="EIT71510.1"/>
    </source>
</evidence>
<dbReference type="Pfam" id="PF07687">
    <property type="entry name" value="M20_dimer"/>
    <property type="match status" value="1"/>
</dbReference>
<protein>
    <recommendedName>
        <fullName evidence="6">Peptidase M20 dimerisation domain-containing protein</fullName>
    </recommendedName>
</protein>
<evidence type="ECO:0000256" key="3">
    <source>
        <dbReference type="ARBA" id="ARBA00022723"/>
    </source>
</evidence>
<evidence type="ECO:0000256" key="2">
    <source>
        <dbReference type="ARBA" id="ARBA00022670"/>
    </source>
</evidence>
<keyword evidence="8" id="KW-1185">Reference proteome</keyword>
<organism evidence="7 8">
    <name type="scientific">Hydrocarboniphaga effusa AP103</name>
    <dbReference type="NCBI Taxonomy" id="1172194"/>
    <lineage>
        <taxon>Bacteria</taxon>
        <taxon>Pseudomonadati</taxon>
        <taxon>Pseudomonadota</taxon>
        <taxon>Gammaproteobacteria</taxon>
        <taxon>Nevskiales</taxon>
        <taxon>Nevskiaceae</taxon>
        <taxon>Hydrocarboniphaga</taxon>
    </lineage>
</organism>
<dbReference type="PANTHER" id="PTHR45962">
    <property type="entry name" value="N-FATTY-ACYL-AMINO ACID SYNTHASE/HYDROLASE PM20D1"/>
    <property type="match status" value="1"/>
</dbReference>
<dbReference type="Gene3D" id="1.10.150.900">
    <property type="match status" value="1"/>
</dbReference>
<dbReference type="FunFam" id="3.40.630.10:FF:000027">
    <property type="entry name" value="N-fatty-acyl-amino acid synthase/hydrolase PM20D1"/>
    <property type="match status" value="1"/>
</dbReference>
<dbReference type="InterPro" id="IPR001261">
    <property type="entry name" value="ArgE/DapE_CS"/>
</dbReference>
<dbReference type="GO" id="GO:0046872">
    <property type="term" value="F:metal ion binding"/>
    <property type="evidence" value="ECO:0007669"/>
    <property type="project" value="UniProtKB-KW"/>
</dbReference>
<dbReference type="SUPFAM" id="SSF53187">
    <property type="entry name" value="Zn-dependent exopeptidases"/>
    <property type="match status" value="1"/>
</dbReference>
<dbReference type="SUPFAM" id="SSF55031">
    <property type="entry name" value="Bacterial exopeptidase dimerisation domain"/>
    <property type="match status" value="1"/>
</dbReference>
<evidence type="ECO:0000256" key="5">
    <source>
        <dbReference type="ARBA" id="ARBA00022833"/>
    </source>
</evidence>
<dbReference type="EMBL" id="AKGD01000001">
    <property type="protein sequence ID" value="EIT71510.1"/>
    <property type="molecule type" value="Genomic_DNA"/>
</dbReference>
<dbReference type="AlphaFoldDB" id="I8TC83"/>
<keyword evidence="3" id="KW-0479">Metal-binding</keyword>
<comment type="caution">
    <text evidence="7">The sequence shown here is derived from an EMBL/GenBank/DDBJ whole genome shotgun (WGS) entry which is preliminary data.</text>
</comment>
<evidence type="ECO:0000259" key="6">
    <source>
        <dbReference type="Pfam" id="PF07687"/>
    </source>
</evidence>
<dbReference type="GO" id="GO:0008233">
    <property type="term" value="F:peptidase activity"/>
    <property type="evidence" value="ECO:0007669"/>
    <property type="project" value="UniProtKB-KW"/>
</dbReference>
<name>I8TC83_9GAMM</name>